<dbReference type="GO" id="GO:0046983">
    <property type="term" value="F:protein dimerization activity"/>
    <property type="evidence" value="ECO:0007669"/>
    <property type="project" value="InterPro"/>
</dbReference>
<sequence length="595" mass="64755">MAPGAPAYAPVPEYSDQQQHMQQLMKARAPPFTVPQHRSQGGPSSSPMVDYTLNNNFNHQQQEQNALLAGFSDVMQFADFGPKLGLNQSKMSSDDETGIDPVYFLKFPVLNDKLEEEGGEQLLGVGEGEPAGADQVGFEKSVVAAATAAPGDQAAAAASGKNKRKRGRAVKTSEEVESQRMTHIAVERNRRKQMNEHLRVLRSLMPGSYVQRGDQASIIGGSIEFGRELEQLLQCLVSQKRRRLYGDNPSNSNPATRQIGGGVMGDATTVTGLVQQQQQHPMMFPPPNCLSNVAGDHQTGFDAAVDQEEEIAENKSCLADVEVKVLGFDAMIKILSRRRPGQLIRTIAALEDLKLVIMHTNITTIEQSVLYSFNVKFPVLNDKLEEEGGEQLLGVGEGEPAGADQVGFEKSVVAAATAAPGDQAAAAASGKNKRKRGRAVKTSEEVESQRMTHIAVERNRRKQMNEHLRVLRSLMPGSYVQRGDQASIIGGSIEFVRELEQLLQCLESQKRRRLYGDNPSNSNPATRQIGGGVMGDATTVTGLVQQQQQHPMMFPPPNCLSNVPGDRQTGFDAAVDQEEEIAENKACLSDGEVRC</sequence>
<dbReference type="SMART" id="SM00353">
    <property type="entry name" value="HLH"/>
    <property type="match status" value="2"/>
</dbReference>
<dbReference type="GO" id="GO:0003677">
    <property type="term" value="F:DNA binding"/>
    <property type="evidence" value="ECO:0007669"/>
    <property type="project" value="UniProtKB-KW"/>
</dbReference>
<keyword evidence="2" id="KW-0805">Transcription regulation</keyword>
<proteinExistence type="predicted"/>
<dbReference type="Gramene" id="Kaladp0081s0067.1.v1.1">
    <property type="protein sequence ID" value="Kaladp0081s0067.1.v1.1"/>
    <property type="gene ID" value="Kaladp0081s0067.v1.1"/>
</dbReference>
<dbReference type="AlphaFoldDB" id="A0A7N0URJ4"/>
<dbReference type="Pfam" id="PF00010">
    <property type="entry name" value="HLH"/>
    <property type="match status" value="2"/>
</dbReference>
<keyword evidence="4" id="KW-0804">Transcription</keyword>
<feature type="compositionally biased region" description="Basic and acidic residues" evidence="6">
    <location>
        <begin position="171"/>
        <end position="180"/>
    </location>
</feature>
<comment type="subcellular location">
    <subcellularLocation>
        <location evidence="1">Nucleus</location>
    </subcellularLocation>
</comment>
<dbReference type="GO" id="GO:0010052">
    <property type="term" value="P:guard cell differentiation"/>
    <property type="evidence" value="ECO:0007669"/>
    <property type="project" value="InterPro"/>
</dbReference>
<evidence type="ECO:0000313" key="8">
    <source>
        <dbReference type="EnsemblPlants" id="Kaladp0081s0067.1.v1.1"/>
    </source>
</evidence>
<feature type="region of interest" description="Disordered" evidence="6">
    <location>
        <begin position="423"/>
        <end position="451"/>
    </location>
</feature>
<keyword evidence="9" id="KW-1185">Reference proteome</keyword>
<protein>
    <recommendedName>
        <fullName evidence="7">BHLH domain-containing protein</fullName>
    </recommendedName>
</protein>
<evidence type="ECO:0000256" key="5">
    <source>
        <dbReference type="ARBA" id="ARBA00023242"/>
    </source>
</evidence>
<evidence type="ECO:0000313" key="9">
    <source>
        <dbReference type="Proteomes" id="UP000594263"/>
    </source>
</evidence>
<feature type="compositionally biased region" description="Low complexity" evidence="6">
    <location>
        <begin position="151"/>
        <end position="160"/>
    </location>
</feature>
<dbReference type="InterPro" id="IPR011598">
    <property type="entry name" value="bHLH_dom"/>
</dbReference>
<evidence type="ECO:0000256" key="2">
    <source>
        <dbReference type="ARBA" id="ARBA00023015"/>
    </source>
</evidence>
<feature type="domain" description="BHLH" evidence="7">
    <location>
        <begin position="448"/>
        <end position="499"/>
    </location>
</feature>
<dbReference type="InterPro" id="IPR036638">
    <property type="entry name" value="HLH_DNA-bd_sf"/>
</dbReference>
<evidence type="ECO:0000256" key="4">
    <source>
        <dbReference type="ARBA" id="ARBA00023163"/>
    </source>
</evidence>
<evidence type="ECO:0000256" key="3">
    <source>
        <dbReference type="ARBA" id="ARBA00023125"/>
    </source>
</evidence>
<organism evidence="8 9">
    <name type="scientific">Kalanchoe fedtschenkoi</name>
    <name type="common">Lavender scallops</name>
    <name type="synonym">South American air plant</name>
    <dbReference type="NCBI Taxonomy" id="63787"/>
    <lineage>
        <taxon>Eukaryota</taxon>
        <taxon>Viridiplantae</taxon>
        <taxon>Streptophyta</taxon>
        <taxon>Embryophyta</taxon>
        <taxon>Tracheophyta</taxon>
        <taxon>Spermatophyta</taxon>
        <taxon>Magnoliopsida</taxon>
        <taxon>eudicotyledons</taxon>
        <taxon>Gunneridae</taxon>
        <taxon>Pentapetalae</taxon>
        <taxon>Saxifragales</taxon>
        <taxon>Crassulaceae</taxon>
        <taxon>Kalanchoe</taxon>
    </lineage>
</organism>
<dbReference type="PANTHER" id="PTHR46684">
    <property type="entry name" value="TRANSCRIPTION FACTOR FAMA"/>
    <property type="match status" value="1"/>
</dbReference>
<dbReference type="GO" id="GO:0045893">
    <property type="term" value="P:positive regulation of DNA-templated transcription"/>
    <property type="evidence" value="ECO:0007669"/>
    <property type="project" value="TreeGrafter"/>
</dbReference>
<dbReference type="GO" id="GO:0005634">
    <property type="term" value="C:nucleus"/>
    <property type="evidence" value="ECO:0007669"/>
    <property type="project" value="UniProtKB-SubCell"/>
</dbReference>
<dbReference type="PROSITE" id="PS50888">
    <property type="entry name" value="BHLH"/>
    <property type="match status" value="2"/>
</dbReference>
<evidence type="ECO:0000259" key="7">
    <source>
        <dbReference type="PROSITE" id="PS50888"/>
    </source>
</evidence>
<evidence type="ECO:0000256" key="6">
    <source>
        <dbReference type="SAM" id="MobiDB-lite"/>
    </source>
</evidence>
<feature type="region of interest" description="Disordered" evidence="6">
    <location>
        <begin position="151"/>
        <end position="180"/>
    </location>
</feature>
<dbReference type="Gene3D" id="4.10.280.10">
    <property type="entry name" value="Helix-loop-helix DNA-binding domain"/>
    <property type="match status" value="2"/>
</dbReference>
<dbReference type="SUPFAM" id="SSF47459">
    <property type="entry name" value="HLH, helix-loop-helix DNA-binding domain"/>
    <property type="match status" value="2"/>
</dbReference>
<dbReference type="PANTHER" id="PTHR46684:SF6">
    <property type="entry name" value="TRANSCRIPTION FACTOR FAMA"/>
    <property type="match status" value="1"/>
</dbReference>
<feature type="region of interest" description="Disordered" evidence="6">
    <location>
        <begin position="514"/>
        <end position="534"/>
    </location>
</feature>
<feature type="domain" description="BHLH" evidence="7">
    <location>
        <begin position="178"/>
        <end position="229"/>
    </location>
</feature>
<reference evidence="8" key="1">
    <citation type="submission" date="2021-01" db="UniProtKB">
        <authorList>
            <consortium name="EnsemblPlants"/>
        </authorList>
    </citation>
    <scope>IDENTIFICATION</scope>
</reference>
<keyword evidence="3" id="KW-0238">DNA-binding</keyword>
<accession>A0A7N0URJ4</accession>
<dbReference type="FunFam" id="4.10.280.10:FF:000050">
    <property type="entry name" value="Basic helix-loop-helix transcription factor"/>
    <property type="match status" value="2"/>
</dbReference>
<name>A0A7N0URJ4_KALFE</name>
<dbReference type="InterPro" id="IPR044283">
    <property type="entry name" value="FAMA/SPEECHLESS/MUTE-like"/>
</dbReference>
<keyword evidence="5" id="KW-0539">Nucleus</keyword>
<dbReference type="Proteomes" id="UP000594263">
    <property type="component" value="Unplaced"/>
</dbReference>
<dbReference type="EnsemblPlants" id="Kaladp0081s0067.1.v1.1">
    <property type="protein sequence ID" value="Kaladp0081s0067.1.v1.1"/>
    <property type="gene ID" value="Kaladp0081s0067.v1.1"/>
</dbReference>
<dbReference type="CDD" id="cd11448">
    <property type="entry name" value="bHLH_AtFAMA_like"/>
    <property type="match status" value="2"/>
</dbReference>
<dbReference type="GO" id="GO:0003700">
    <property type="term" value="F:DNA-binding transcription factor activity"/>
    <property type="evidence" value="ECO:0007669"/>
    <property type="project" value="InterPro"/>
</dbReference>
<evidence type="ECO:0000256" key="1">
    <source>
        <dbReference type="ARBA" id="ARBA00004123"/>
    </source>
</evidence>
<feature type="compositionally biased region" description="Basic and acidic residues" evidence="6">
    <location>
        <begin position="441"/>
        <end position="451"/>
    </location>
</feature>